<dbReference type="OrthoDB" id="5504591at2"/>
<dbReference type="Proteomes" id="UP000071641">
    <property type="component" value="Unassembled WGS sequence"/>
</dbReference>
<organism evidence="1 2">
    <name type="scientific">Grimontia celer</name>
    <dbReference type="NCBI Taxonomy" id="1796497"/>
    <lineage>
        <taxon>Bacteria</taxon>
        <taxon>Pseudomonadati</taxon>
        <taxon>Pseudomonadota</taxon>
        <taxon>Gammaproteobacteria</taxon>
        <taxon>Vibrionales</taxon>
        <taxon>Vibrionaceae</taxon>
        <taxon>Grimontia</taxon>
    </lineage>
</organism>
<dbReference type="RefSeq" id="WP_062665494.1">
    <property type="nucleotide sequence ID" value="NZ_FIZX01000002.1"/>
</dbReference>
<name>A0A128F916_9GAMM</name>
<evidence type="ECO:0000313" key="1">
    <source>
        <dbReference type="EMBL" id="CZF83238.1"/>
    </source>
</evidence>
<accession>A0A128F916</accession>
<protein>
    <submittedName>
        <fullName evidence="1">Uncharacterized protein</fullName>
    </submittedName>
</protein>
<dbReference type="EMBL" id="FIZX01000002">
    <property type="protein sequence ID" value="CZF83238.1"/>
    <property type="molecule type" value="Genomic_DNA"/>
</dbReference>
<gene>
    <name evidence="1" type="ORF">GCE9029_03714</name>
</gene>
<sequence length="91" mass="10411">MADIQPIGNQLAERVYDLVIEGHTLGFCHYGYCGVGFVSEEGIVQYTHFDEWLSTQTDHSLSGSEAEDKWYSYNQRVTKDRLEDFATKLTV</sequence>
<evidence type="ECO:0000313" key="2">
    <source>
        <dbReference type="Proteomes" id="UP000071641"/>
    </source>
</evidence>
<proteinExistence type="predicted"/>
<reference evidence="2" key="1">
    <citation type="submission" date="2016-02" db="EMBL/GenBank/DDBJ databases">
        <authorList>
            <person name="Rodrigo-Torres Lidia"/>
            <person name="Arahal R.David."/>
        </authorList>
    </citation>
    <scope>NUCLEOTIDE SEQUENCE [LARGE SCALE GENOMIC DNA]</scope>
    <source>
        <strain evidence="2">CECT 9029</strain>
    </source>
</reference>
<keyword evidence="2" id="KW-1185">Reference proteome</keyword>
<dbReference type="AlphaFoldDB" id="A0A128F916"/>